<evidence type="ECO:0000256" key="3">
    <source>
        <dbReference type="ARBA" id="ARBA00022723"/>
    </source>
</evidence>
<dbReference type="EMBL" id="CM017325">
    <property type="protein sequence ID" value="KAE8055721.1"/>
    <property type="molecule type" value="Genomic_DNA"/>
</dbReference>
<reference evidence="11 12" key="1">
    <citation type="submission" date="2019-06" db="EMBL/GenBank/DDBJ databases">
        <title>A chromosomal-level reference genome of Carpinus fangiana (Coryloideae, Betulaceae).</title>
        <authorList>
            <person name="Yang X."/>
            <person name="Wang Z."/>
            <person name="Zhang L."/>
            <person name="Hao G."/>
            <person name="Liu J."/>
            <person name="Yang Y."/>
        </authorList>
    </citation>
    <scope>NUCLEOTIDE SEQUENCE [LARGE SCALE GENOMIC DNA]</scope>
    <source>
        <strain evidence="11">Cfa_2016G</strain>
        <tissue evidence="11">Leaf</tissue>
    </source>
</reference>
<name>A0A5N6R4Z7_9ROSI</name>
<keyword evidence="5" id="KW-0833">Ubl conjugation pathway</keyword>
<evidence type="ECO:0000259" key="10">
    <source>
        <dbReference type="PROSITE" id="PS50089"/>
    </source>
</evidence>
<evidence type="ECO:0000256" key="7">
    <source>
        <dbReference type="ARBA" id="ARBA00024209"/>
    </source>
</evidence>
<dbReference type="InterPro" id="IPR053238">
    <property type="entry name" value="RING-H2_zinc_finger"/>
</dbReference>
<feature type="transmembrane region" description="Helical" evidence="9">
    <location>
        <begin position="32"/>
        <end position="55"/>
    </location>
</feature>
<dbReference type="GO" id="GO:0008270">
    <property type="term" value="F:zinc ion binding"/>
    <property type="evidence" value="ECO:0007669"/>
    <property type="project" value="UniProtKB-KW"/>
</dbReference>
<keyword evidence="3" id="KW-0479">Metal-binding</keyword>
<evidence type="ECO:0000256" key="1">
    <source>
        <dbReference type="ARBA" id="ARBA00000900"/>
    </source>
</evidence>
<comment type="similarity">
    <text evidence="7">Belongs to the RING-type zinc finger family. ATL subfamily.</text>
</comment>
<gene>
    <name evidence="11" type="ORF">FH972_012543</name>
</gene>
<accession>A0A5N6R4Z7</accession>
<dbReference type="GO" id="GO:0061630">
    <property type="term" value="F:ubiquitin protein ligase activity"/>
    <property type="evidence" value="ECO:0007669"/>
    <property type="project" value="UniProtKB-EC"/>
</dbReference>
<dbReference type="InterPro" id="IPR001841">
    <property type="entry name" value="Znf_RING"/>
</dbReference>
<evidence type="ECO:0000256" key="4">
    <source>
        <dbReference type="ARBA" id="ARBA00022771"/>
    </source>
</evidence>
<comment type="catalytic activity">
    <reaction evidence="1">
        <text>S-ubiquitinyl-[E2 ubiquitin-conjugating enzyme]-L-cysteine + [acceptor protein]-L-lysine = [E2 ubiquitin-conjugating enzyme]-L-cysteine + N(6)-ubiquitinyl-[acceptor protein]-L-lysine.</text>
        <dbReference type="EC" id="2.3.2.27"/>
    </reaction>
</comment>
<dbReference type="EC" id="2.3.2.27" evidence="2"/>
<evidence type="ECO:0000256" key="9">
    <source>
        <dbReference type="SAM" id="Phobius"/>
    </source>
</evidence>
<organism evidence="11 12">
    <name type="scientific">Carpinus fangiana</name>
    <dbReference type="NCBI Taxonomy" id="176857"/>
    <lineage>
        <taxon>Eukaryota</taxon>
        <taxon>Viridiplantae</taxon>
        <taxon>Streptophyta</taxon>
        <taxon>Embryophyta</taxon>
        <taxon>Tracheophyta</taxon>
        <taxon>Spermatophyta</taxon>
        <taxon>Magnoliopsida</taxon>
        <taxon>eudicotyledons</taxon>
        <taxon>Gunneridae</taxon>
        <taxon>Pentapetalae</taxon>
        <taxon>rosids</taxon>
        <taxon>fabids</taxon>
        <taxon>Fagales</taxon>
        <taxon>Betulaceae</taxon>
        <taxon>Carpinus</taxon>
    </lineage>
</organism>
<evidence type="ECO:0000313" key="11">
    <source>
        <dbReference type="EMBL" id="KAE8055721.1"/>
    </source>
</evidence>
<evidence type="ECO:0000256" key="8">
    <source>
        <dbReference type="PROSITE-ProRule" id="PRU00175"/>
    </source>
</evidence>
<keyword evidence="9" id="KW-0472">Membrane</keyword>
<dbReference type="SUPFAM" id="SSF57850">
    <property type="entry name" value="RING/U-box"/>
    <property type="match status" value="1"/>
</dbReference>
<keyword evidence="6" id="KW-0862">Zinc</keyword>
<keyword evidence="9" id="KW-0812">Transmembrane</keyword>
<dbReference type="PANTHER" id="PTHR14155">
    <property type="entry name" value="RING FINGER DOMAIN-CONTAINING"/>
    <property type="match status" value="1"/>
</dbReference>
<dbReference type="SMART" id="SM00184">
    <property type="entry name" value="RING"/>
    <property type="match status" value="1"/>
</dbReference>
<dbReference type="Pfam" id="PF13639">
    <property type="entry name" value="zf-RING_2"/>
    <property type="match status" value="1"/>
</dbReference>
<dbReference type="OrthoDB" id="21204at2759"/>
<dbReference type="InterPro" id="IPR013083">
    <property type="entry name" value="Znf_RING/FYVE/PHD"/>
</dbReference>
<dbReference type="Gene3D" id="3.30.40.10">
    <property type="entry name" value="Zinc/RING finger domain, C3HC4 (zinc finger)"/>
    <property type="match status" value="1"/>
</dbReference>
<dbReference type="PROSITE" id="PS50089">
    <property type="entry name" value="ZF_RING_2"/>
    <property type="match status" value="1"/>
</dbReference>
<evidence type="ECO:0000256" key="6">
    <source>
        <dbReference type="ARBA" id="ARBA00022833"/>
    </source>
</evidence>
<dbReference type="PANTHER" id="PTHR14155:SF632">
    <property type="entry name" value="RING-H2 FINGER PROTEIN ATL17-RELATED"/>
    <property type="match status" value="1"/>
</dbReference>
<dbReference type="Proteomes" id="UP000327013">
    <property type="component" value="Chromosome 5"/>
</dbReference>
<dbReference type="AlphaFoldDB" id="A0A5N6R4Z7"/>
<keyword evidence="9" id="KW-1133">Transmembrane helix</keyword>
<keyword evidence="12" id="KW-1185">Reference proteome</keyword>
<proteinExistence type="inferred from homology"/>
<evidence type="ECO:0000256" key="5">
    <source>
        <dbReference type="ARBA" id="ARBA00022786"/>
    </source>
</evidence>
<evidence type="ECO:0000256" key="2">
    <source>
        <dbReference type="ARBA" id="ARBA00012483"/>
    </source>
</evidence>
<evidence type="ECO:0000313" key="12">
    <source>
        <dbReference type="Proteomes" id="UP000327013"/>
    </source>
</evidence>
<feature type="domain" description="RING-type" evidence="10">
    <location>
        <begin position="103"/>
        <end position="145"/>
    </location>
</feature>
<protein>
    <recommendedName>
        <fullName evidence="2">RING-type E3 ubiquitin transferase</fullName>
        <ecNumber evidence="2">2.3.2.27</ecNumber>
    </recommendedName>
</protein>
<sequence>MEVPSSPGVTAFGGREKLGSHSVHKSHFQNELFLQIFGGIFASLIVIYILQVLYFRYRRRQANHNREEEVEMQQASGAVDPNLLSEIIYHPGSSNIPFQQDTCTLCLCDYDDGDELTLLNSCGHVYHNGCIAEHFSKNTTCPVCRKSVSLDHLYLWGLTINHSKFHMLIIC</sequence>
<keyword evidence="4 8" id="KW-0863">Zinc-finger</keyword>